<dbReference type="InterPro" id="IPR054549">
    <property type="entry name" value="UVB_sens_RUS_dom"/>
</dbReference>
<accession>A0AAE0KPW9</accession>
<dbReference type="EMBL" id="LGRX02021730">
    <property type="protein sequence ID" value="KAK3256367.1"/>
    <property type="molecule type" value="Genomic_DNA"/>
</dbReference>
<evidence type="ECO:0000313" key="3">
    <source>
        <dbReference type="Proteomes" id="UP001190700"/>
    </source>
</evidence>
<comment type="caution">
    <text evidence="2">The sequence shown here is derived from an EMBL/GenBank/DDBJ whole genome shotgun (WGS) entry which is preliminary data.</text>
</comment>
<protein>
    <recommendedName>
        <fullName evidence="1">Protein root UVB sensitive/RUS domain-containing protein</fullName>
    </recommendedName>
</protein>
<name>A0AAE0KPW9_9CHLO</name>
<sequence length="288" mass="31344">MERTPLFHGVQEGSQETAVTLVGMLVGMAVGRAASSFPVMHVPAVVPTYLGATTARPGTDTTKLGTYLRTRATKTGTLFIASASETAYNWLGKKENRGARFKLTSKNRYFTVQQSDFSRTGDRYNGKRREQKTWGEAQTDTVVQALEAKLTGSWAKVAGGSNDNESELIALRGAVEKLEGACNKGFSDNVLGSWIACTCQLASGLGRELCTMVHPALWMIGGHEAQIVWPIFLTLTALHVIANKNAVRSLRITSLNRERSELLLKAFLETVRPIFEGVLRGPCVPLPS</sequence>
<dbReference type="AlphaFoldDB" id="A0AAE0KPW9"/>
<feature type="domain" description="Protein root UVB sensitive/RUS" evidence="1">
    <location>
        <begin position="221"/>
        <end position="270"/>
    </location>
</feature>
<proteinExistence type="predicted"/>
<reference evidence="2 3" key="1">
    <citation type="journal article" date="2015" name="Genome Biol. Evol.">
        <title>Comparative Genomics of a Bacterivorous Green Alga Reveals Evolutionary Causalities and Consequences of Phago-Mixotrophic Mode of Nutrition.</title>
        <authorList>
            <person name="Burns J.A."/>
            <person name="Paasch A."/>
            <person name="Narechania A."/>
            <person name="Kim E."/>
        </authorList>
    </citation>
    <scope>NUCLEOTIDE SEQUENCE [LARGE SCALE GENOMIC DNA]</scope>
    <source>
        <strain evidence="2 3">PLY_AMNH</strain>
    </source>
</reference>
<dbReference type="Proteomes" id="UP001190700">
    <property type="component" value="Unassembled WGS sequence"/>
</dbReference>
<organism evidence="2 3">
    <name type="scientific">Cymbomonas tetramitiformis</name>
    <dbReference type="NCBI Taxonomy" id="36881"/>
    <lineage>
        <taxon>Eukaryota</taxon>
        <taxon>Viridiplantae</taxon>
        <taxon>Chlorophyta</taxon>
        <taxon>Pyramimonadophyceae</taxon>
        <taxon>Pyramimonadales</taxon>
        <taxon>Pyramimonadaceae</taxon>
        <taxon>Cymbomonas</taxon>
    </lineage>
</organism>
<dbReference type="Pfam" id="PF04884">
    <property type="entry name" value="UVB_sens_prot"/>
    <property type="match status" value="1"/>
</dbReference>
<evidence type="ECO:0000259" key="1">
    <source>
        <dbReference type="Pfam" id="PF04884"/>
    </source>
</evidence>
<gene>
    <name evidence="2" type="ORF">CYMTET_34496</name>
</gene>
<keyword evidence="3" id="KW-1185">Reference proteome</keyword>
<evidence type="ECO:0000313" key="2">
    <source>
        <dbReference type="EMBL" id="KAK3256367.1"/>
    </source>
</evidence>